<sequence length="213" mass="22755">MKSFFGMATRAGNTLYVASSTAAVMGKEKGMKAMHVASEAASSAAAVGKVKASATATTACNVANAGKRKAASVLNTAKSRLAKGSHDNLGSPREDNPASTSDYCRYEPEDEKKEKKGQAVRDGKDNASRRNLVRATSCYQHMNGEVKKSKGVPGRRKGRVSHQSSDVLAVKTSVMRVEATNEENDVVGRMSDSDPLSEGRKLRSKKSWLEVSL</sequence>
<feature type="region of interest" description="Disordered" evidence="1">
    <location>
        <begin position="81"/>
        <end position="131"/>
    </location>
</feature>
<dbReference type="HOGENOM" id="CLU_1296412_0_0_1"/>
<reference evidence="2" key="2">
    <citation type="submission" date="2011-02" db="EMBL/GenBank/DDBJ databases">
        <authorList>
            <person name="MacLean D."/>
        </authorList>
    </citation>
    <scope>NUCLEOTIDE SEQUENCE</scope>
</reference>
<dbReference type="AlphaFoldDB" id="F0WF29"/>
<gene>
    <name evidence="2" type="primary">AlNc14C79G5223</name>
    <name evidence="2" type="ORF">ALNC14_059540</name>
</gene>
<dbReference type="EMBL" id="FR824124">
    <property type="protein sequence ID" value="CCA19811.1"/>
    <property type="molecule type" value="Genomic_DNA"/>
</dbReference>
<proteinExistence type="predicted"/>
<protein>
    <submittedName>
        <fullName evidence="2">AlNc14C79G5223 protein</fullName>
    </submittedName>
</protein>
<accession>F0WF29</accession>
<name>F0WF29_9STRA</name>
<reference evidence="2" key="1">
    <citation type="journal article" date="2011" name="PLoS Biol.">
        <title>Gene gain and loss during evolution of obligate parasitism in the white rust pathogen of Arabidopsis thaliana.</title>
        <authorList>
            <person name="Kemen E."/>
            <person name="Gardiner A."/>
            <person name="Schultz-Larsen T."/>
            <person name="Kemen A.C."/>
            <person name="Balmuth A.L."/>
            <person name="Robert-Seilaniantz A."/>
            <person name="Bailey K."/>
            <person name="Holub E."/>
            <person name="Studholme D.J."/>
            <person name="Maclean D."/>
            <person name="Jones J.D."/>
        </authorList>
    </citation>
    <scope>NUCLEOTIDE SEQUENCE</scope>
</reference>
<feature type="compositionally biased region" description="Basic and acidic residues" evidence="1">
    <location>
        <begin position="104"/>
        <end position="128"/>
    </location>
</feature>
<feature type="region of interest" description="Disordered" evidence="1">
    <location>
        <begin position="180"/>
        <end position="213"/>
    </location>
</feature>
<evidence type="ECO:0000313" key="2">
    <source>
        <dbReference type="EMBL" id="CCA19811.1"/>
    </source>
</evidence>
<feature type="compositionally biased region" description="Basic residues" evidence="1">
    <location>
        <begin position="149"/>
        <end position="160"/>
    </location>
</feature>
<evidence type="ECO:0000256" key="1">
    <source>
        <dbReference type="SAM" id="MobiDB-lite"/>
    </source>
</evidence>
<organism evidence="2">
    <name type="scientific">Albugo laibachii Nc14</name>
    <dbReference type="NCBI Taxonomy" id="890382"/>
    <lineage>
        <taxon>Eukaryota</taxon>
        <taxon>Sar</taxon>
        <taxon>Stramenopiles</taxon>
        <taxon>Oomycota</taxon>
        <taxon>Peronosporomycetes</taxon>
        <taxon>Albuginales</taxon>
        <taxon>Albuginaceae</taxon>
        <taxon>Albugo</taxon>
    </lineage>
</organism>
<feature type="region of interest" description="Disordered" evidence="1">
    <location>
        <begin position="146"/>
        <end position="166"/>
    </location>
</feature>